<gene>
    <name evidence="8" type="ORF">SE15_02720</name>
</gene>
<evidence type="ECO:0000313" key="9">
    <source>
        <dbReference type="Proteomes" id="UP000050544"/>
    </source>
</evidence>
<dbReference type="OrthoDB" id="158942at2"/>
<dbReference type="PANTHER" id="PTHR30288">
    <property type="entry name" value="FLAGELLAR CAP/ASSEMBLY PROTEIN FLID"/>
    <property type="match status" value="1"/>
</dbReference>
<evidence type="ECO:0000259" key="6">
    <source>
        <dbReference type="Pfam" id="PF02465"/>
    </source>
</evidence>
<protein>
    <recommendedName>
        <fullName evidence="5">Flagellar hook-associated protein 2</fullName>
        <shortName evidence="5">HAP2</shortName>
    </recommendedName>
    <alternativeName>
        <fullName evidence="5">Flagellar cap protein</fullName>
    </alternativeName>
</protein>
<dbReference type="Pfam" id="PF02465">
    <property type="entry name" value="FliD_N"/>
    <property type="match status" value="1"/>
</dbReference>
<comment type="subunit">
    <text evidence="2 5">Homopentamer.</text>
</comment>
<evidence type="ECO:0000256" key="3">
    <source>
        <dbReference type="ARBA" id="ARBA00023054"/>
    </source>
</evidence>
<keyword evidence="5" id="KW-0964">Secreted</keyword>
<keyword evidence="9" id="KW-1185">Reference proteome</keyword>
<dbReference type="InterPro" id="IPR010809">
    <property type="entry name" value="FliD_C"/>
</dbReference>
<dbReference type="GO" id="GO:0007155">
    <property type="term" value="P:cell adhesion"/>
    <property type="evidence" value="ECO:0007669"/>
    <property type="project" value="InterPro"/>
</dbReference>
<dbReference type="EMBL" id="LGKO01000002">
    <property type="protein sequence ID" value="KPL84109.1"/>
    <property type="molecule type" value="Genomic_DNA"/>
</dbReference>
<dbReference type="STRING" id="869279.SE15_02720"/>
<dbReference type="InterPro" id="IPR003481">
    <property type="entry name" value="FliD_N"/>
</dbReference>
<feature type="domain" description="Flagellar hook-associated protein 2 N-terminal" evidence="6">
    <location>
        <begin position="14"/>
        <end position="113"/>
    </location>
</feature>
<comment type="caution">
    <text evidence="8">The sequence shown here is derived from an EMBL/GenBank/DDBJ whole genome shotgun (WGS) entry which is preliminary data.</text>
</comment>
<dbReference type="AlphaFoldDB" id="A0A0P6XX67"/>
<dbReference type="Pfam" id="PF07195">
    <property type="entry name" value="FliD_C"/>
    <property type="match status" value="1"/>
</dbReference>
<dbReference type="GO" id="GO:0071973">
    <property type="term" value="P:bacterial-type flagellum-dependent cell motility"/>
    <property type="evidence" value="ECO:0007669"/>
    <property type="project" value="TreeGrafter"/>
</dbReference>
<dbReference type="PANTHER" id="PTHR30288:SF0">
    <property type="entry name" value="FLAGELLAR HOOK-ASSOCIATED PROTEIN 2"/>
    <property type="match status" value="1"/>
</dbReference>
<evidence type="ECO:0000256" key="2">
    <source>
        <dbReference type="ARBA" id="ARBA00011255"/>
    </source>
</evidence>
<evidence type="ECO:0000259" key="7">
    <source>
        <dbReference type="Pfam" id="PF07195"/>
    </source>
</evidence>
<keyword evidence="4 5" id="KW-0975">Bacterial flagellum</keyword>
<evidence type="ECO:0000256" key="1">
    <source>
        <dbReference type="ARBA" id="ARBA00009764"/>
    </source>
</evidence>
<name>A0A0P6XX67_9CHLR</name>
<comment type="similarity">
    <text evidence="1 5">Belongs to the FliD family.</text>
</comment>
<evidence type="ECO:0000313" key="8">
    <source>
        <dbReference type="EMBL" id="KPL84109.1"/>
    </source>
</evidence>
<organism evidence="8 9">
    <name type="scientific">Thermanaerothrix daxensis</name>
    <dbReference type="NCBI Taxonomy" id="869279"/>
    <lineage>
        <taxon>Bacteria</taxon>
        <taxon>Bacillati</taxon>
        <taxon>Chloroflexota</taxon>
        <taxon>Anaerolineae</taxon>
        <taxon>Anaerolineales</taxon>
        <taxon>Anaerolineaceae</taxon>
        <taxon>Thermanaerothrix</taxon>
    </lineage>
</organism>
<dbReference type="GO" id="GO:0009421">
    <property type="term" value="C:bacterial-type flagellum filament cap"/>
    <property type="evidence" value="ECO:0007669"/>
    <property type="project" value="InterPro"/>
</dbReference>
<comment type="function">
    <text evidence="5">Required for morphogenesis and for the elongation of the flagellar filament by facilitating polymerization of the flagellin monomers at the tip of growing filament. Forms a capping structure, which prevents flagellin subunits (transported through the central channel of the flagellum) from leaking out without polymerization at the distal end.</text>
</comment>
<reference evidence="8 9" key="1">
    <citation type="submission" date="2015-07" db="EMBL/GenBank/DDBJ databases">
        <title>Whole genome sequence of Thermanaerothrix daxensis DSM 23592.</title>
        <authorList>
            <person name="Hemp J."/>
            <person name="Ward L.M."/>
            <person name="Pace L.A."/>
            <person name="Fischer W.W."/>
        </authorList>
    </citation>
    <scope>NUCLEOTIDE SEQUENCE [LARGE SCALE GENOMIC DNA]</scope>
    <source>
        <strain evidence="8 9">GNS-1</strain>
    </source>
</reference>
<dbReference type="Proteomes" id="UP000050544">
    <property type="component" value="Unassembled WGS sequence"/>
</dbReference>
<dbReference type="GO" id="GO:0009424">
    <property type="term" value="C:bacterial-type flagellum hook"/>
    <property type="evidence" value="ECO:0007669"/>
    <property type="project" value="UniProtKB-UniRule"/>
</dbReference>
<comment type="subcellular location">
    <subcellularLocation>
        <location evidence="5">Secreted</location>
    </subcellularLocation>
    <subcellularLocation>
        <location evidence="5">Bacterial flagellum</location>
    </subcellularLocation>
</comment>
<evidence type="ECO:0000256" key="5">
    <source>
        <dbReference type="RuleBase" id="RU362066"/>
    </source>
</evidence>
<feature type="domain" description="Flagellar hook-associated protein 2 C-terminal" evidence="7">
    <location>
        <begin position="330"/>
        <end position="545"/>
    </location>
</feature>
<accession>A0A0P6XX67</accession>
<sequence>MVDALNTTLSSYFTNLVSNLMSLERQPLSRLTQQRDTLTVQRGVYLDLRSHLNDLKEQVQALMSSSPFFALESGRAITVTDPSVSGATVLSATASSTAMVGEYRVQVSQLARAEQWVSAEQSSTDRPLGKRGVFYLGGMGTAAASLPASSPGVNAVSVGMVGSGLRELGTGTQAEGTAYVLEIRQSEAGYEFRLRAADGLAVAIYDKARADGSLTSDWQSLTPGETYDTHRGLVITFSDTPQAGAVAIDYQAAGVTVDVVESDSLADVVTKINAALQPEGRDLTASMVGAHLVFTARQTGVVHRMVVQYVAEVGGDWGSTPPPEAGAWDAQDAQFTVNGIPFTRAHNTNLRDVIYGVSLNLAGDAVGKSATLKVEADYSRARSAVEAFAKKFNEVVEYLEDKTAITKQGDTYTRGALANDTVFGELRYKLLSLVMQRHESLSGYKSLSEVGVTLDSNLRLSLTDPSRFETAMRQNPQAVREVFDAVMGAVSAELDRFNGSSGYLTQSLSLLDRQIGDLGSDITRFQTYLADREAMLNQQYAEIQAQLISLAYAQQTWASIYGSVNRLF</sequence>
<evidence type="ECO:0000256" key="4">
    <source>
        <dbReference type="ARBA" id="ARBA00023143"/>
    </source>
</evidence>
<dbReference type="RefSeq" id="WP_054520556.1">
    <property type="nucleotide sequence ID" value="NZ_LGKO01000002.1"/>
</dbReference>
<dbReference type="InterPro" id="IPR040026">
    <property type="entry name" value="FliD"/>
</dbReference>
<proteinExistence type="inferred from homology"/>
<dbReference type="GO" id="GO:0005576">
    <property type="term" value="C:extracellular region"/>
    <property type="evidence" value="ECO:0007669"/>
    <property type="project" value="UniProtKB-SubCell"/>
</dbReference>
<keyword evidence="3" id="KW-0175">Coiled coil</keyword>